<dbReference type="GO" id="GO:0003723">
    <property type="term" value="F:RNA binding"/>
    <property type="evidence" value="ECO:0007669"/>
    <property type="project" value="UniProtKB-KW"/>
</dbReference>
<dbReference type="PANTHER" id="PTHR11727">
    <property type="entry name" value="DIMETHYLADENOSINE TRANSFERASE"/>
    <property type="match status" value="1"/>
</dbReference>
<dbReference type="AlphaFoldDB" id="A0A9P8WFT3"/>
<keyword evidence="1" id="KW-0489">Methyltransferase</keyword>
<dbReference type="SUPFAM" id="SSF53335">
    <property type="entry name" value="S-adenosyl-L-methionine-dependent methyltransferases"/>
    <property type="match status" value="1"/>
</dbReference>
<dbReference type="GO" id="GO:0008168">
    <property type="term" value="F:methyltransferase activity"/>
    <property type="evidence" value="ECO:0007669"/>
    <property type="project" value="UniProtKB-KW"/>
</dbReference>
<dbReference type="GO" id="GO:0034245">
    <property type="term" value="C:mitochondrial DNA-directed RNA polymerase complex"/>
    <property type="evidence" value="ECO:0007669"/>
    <property type="project" value="TreeGrafter"/>
</dbReference>
<comment type="caution">
    <text evidence="6">The sequence shown here is derived from an EMBL/GenBank/DDBJ whole genome shotgun (WGS) entry which is preliminary data.</text>
</comment>
<accession>A0A9P8WFT3</accession>
<evidence type="ECO:0000256" key="5">
    <source>
        <dbReference type="SAM" id="MobiDB-lite"/>
    </source>
</evidence>
<protein>
    <recommendedName>
        <fullName evidence="8">rRNA adenine N(6)-methyltransferase</fullName>
    </recommendedName>
</protein>
<organism evidence="6 7">
    <name type="scientific">Thelonectria olida</name>
    <dbReference type="NCBI Taxonomy" id="1576542"/>
    <lineage>
        <taxon>Eukaryota</taxon>
        <taxon>Fungi</taxon>
        <taxon>Dikarya</taxon>
        <taxon>Ascomycota</taxon>
        <taxon>Pezizomycotina</taxon>
        <taxon>Sordariomycetes</taxon>
        <taxon>Hypocreomycetidae</taxon>
        <taxon>Hypocreales</taxon>
        <taxon>Nectriaceae</taxon>
        <taxon>Thelonectria</taxon>
    </lineage>
</organism>
<sequence length="627" mass="71727">MLACFKGARTVLPRHLRLAALAPVRHVATKATTSKAIESESTESETTEPKTTKPRTNNKKPPAYYSKLVHKATNDVSERLLNIGLWPPRRGSARKGVPRGDRHRLNIVSEDLCDDIVKYLGDSLKRHEGCDLIDINPGVGVWSRSLHEAVKPRKHILMEPDEEVYAPFLGDLLAKDGVELVPKHGIIWRDLNETLNDKLPHQHIPDKKETPKRNDTLLVSLNLAYWPNKSYQGFSCVSQMVLYQVLSSIRTSTLFQKYGRVRMLVWIRDESARKVIPRTITRRKRGAFEAHLSLEYAHKVAGPDTPELRTELRDWAINTESARNVIQTMQKLGLTPPPGRETLMYKNLMSDPELLNSREALAGTTRPRLEKPYREQLEEAEAEYLANPGEKPSDHLKYLRLRERTDQRDNEKYLELLQMRDTMMRIGRSDPEFAKLEAAYNDKALSFKKNQYNMWMTISDNYHIFRQEEPGLLWDQRPYEPLVVNSREFFPNVPCTLLDLQPKAVHPLVRGVESEHSADISDLLLKYWYAHTHQPAYKAMDSIWPGFGELYDEIPSLTDPALGGSLITGEGVLRTRAINTNQFEDILQAFMGWVFRPSYATLLARLTDDESDEAKEEARTTALGSGI</sequence>
<evidence type="ECO:0000256" key="3">
    <source>
        <dbReference type="ARBA" id="ARBA00022691"/>
    </source>
</evidence>
<evidence type="ECO:0000256" key="1">
    <source>
        <dbReference type="ARBA" id="ARBA00022603"/>
    </source>
</evidence>
<evidence type="ECO:0000256" key="4">
    <source>
        <dbReference type="ARBA" id="ARBA00022884"/>
    </source>
</evidence>
<reference evidence="6 7" key="1">
    <citation type="journal article" date="2021" name="Nat. Commun.">
        <title>Genetic determinants of endophytism in the Arabidopsis root mycobiome.</title>
        <authorList>
            <person name="Mesny F."/>
            <person name="Miyauchi S."/>
            <person name="Thiergart T."/>
            <person name="Pickel B."/>
            <person name="Atanasova L."/>
            <person name="Karlsson M."/>
            <person name="Huettel B."/>
            <person name="Barry K.W."/>
            <person name="Haridas S."/>
            <person name="Chen C."/>
            <person name="Bauer D."/>
            <person name="Andreopoulos W."/>
            <person name="Pangilinan J."/>
            <person name="LaButti K."/>
            <person name="Riley R."/>
            <person name="Lipzen A."/>
            <person name="Clum A."/>
            <person name="Drula E."/>
            <person name="Henrissat B."/>
            <person name="Kohler A."/>
            <person name="Grigoriev I.V."/>
            <person name="Martin F.M."/>
            <person name="Hacquard S."/>
        </authorList>
    </citation>
    <scope>NUCLEOTIDE SEQUENCE [LARGE SCALE GENOMIC DNA]</scope>
    <source>
        <strain evidence="6 7">MPI-CAGE-CH-0241</strain>
    </source>
</reference>
<dbReference type="InterPro" id="IPR029063">
    <property type="entry name" value="SAM-dependent_MTases_sf"/>
</dbReference>
<dbReference type="OrthoDB" id="16079at2759"/>
<dbReference type="GO" id="GO:0032259">
    <property type="term" value="P:methylation"/>
    <property type="evidence" value="ECO:0007669"/>
    <property type="project" value="UniProtKB-KW"/>
</dbReference>
<feature type="region of interest" description="Disordered" evidence="5">
    <location>
        <begin position="29"/>
        <end position="63"/>
    </location>
</feature>
<dbReference type="PANTHER" id="PTHR11727:SF17">
    <property type="entry name" value="DIMETHYLADENOSINE TRANSFERASE 1, MITOCHONDRIAL"/>
    <property type="match status" value="1"/>
</dbReference>
<evidence type="ECO:0000313" key="7">
    <source>
        <dbReference type="Proteomes" id="UP000777438"/>
    </source>
</evidence>
<dbReference type="GO" id="GO:0034246">
    <property type="term" value="F:mitochondrial transcription factor activity"/>
    <property type="evidence" value="ECO:0007669"/>
    <property type="project" value="TreeGrafter"/>
</dbReference>
<dbReference type="Gene3D" id="3.40.50.150">
    <property type="entry name" value="Vaccinia Virus protein VP39"/>
    <property type="match status" value="1"/>
</dbReference>
<evidence type="ECO:0008006" key="8">
    <source>
        <dbReference type="Google" id="ProtNLM"/>
    </source>
</evidence>
<keyword evidence="3" id="KW-0949">S-adenosyl-L-methionine</keyword>
<name>A0A9P8WFT3_9HYPO</name>
<keyword evidence="7" id="KW-1185">Reference proteome</keyword>
<dbReference type="InterPro" id="IPR001737">
    <property type="entry name" value="KsgA/Erm"/>
</dbReference>
<keyword evidence="4" id="KW-0694">RNA-binding</keyword>
<evidence type="ECO:0000313" key="6">
    <source>
        <dbReference type="EMBL" id="KAH6896713.1"/>
    </source>
</evidence>
<evidence type="ECO:0000256" key="2">
    <source>
        <dbReference type="ARBA" id="ARBA00022679"/>
    </source>
</evidence>
<gene>
    <name evidence="6" type="ORF">B0T10DRAFT_162881</name>
</gene>
<keyword evidence="2" id="KW-0808">Transferase</keyword>
<dbReference type="Proteomes" id="UP000777438">
    <property type="component" value="Unassembled WGS sequence"/>
</dbReference>
<dbReference type="EMBL" id="JAGPYM010000003">
    <property type="protein sequence ID" value="KAH6896713.1"/>
    <property type="molecule type" value="Genomic_DNA"/>
</dbReference>
<proteinExistence type="predicted"/>
<dbReference type="GO" id="GO:0006391">
    <property type="term" value="P:transcription initiation at mitochondrial promoter"/>
    <property type="evidence" value="ECO:0007669"/>
    <property type="project" value="TreeGrafter"/>
</dbReference>
<dbReference type="GO" id="GO:0005759">
    <property type="term" value="C:mitochondrial matrix"/>
    <property type="evidence" value="ECO:0007669"/>
    <property type="project" value="TreeGrafter"/>
</dbReference>